<dbReference type="Proteomes" id="UP000297595">
    <property type="component" value="Unassembled WGS sequence"/>
</dbReference>
<organism evidence="1 2">
    <name type="scientific">Orbilia oligospora</name>
    <name type="common">Nematode-trapping fungus</name>
    <name type="synonym">Arthrobotrys oligospora</name>
    <dbReference type="NCBI Taxonomy" id="2813651"/>
    <lineage>
        <taxon>Eukaryota</taxon>
        <taxon>Fungi</taxon>
        <taxon>Dikarya</taxon>
        <taxon>Ascomycota</taxon>
        <taxon>Pezizomycotina</taxon>
        <taxon>Orbiliomycetes</taxon>
        <taxon>Orbiliales</taxon>
        <taxon>Orbiliaceae</taxon>
        <taxon>Orbilia</taxon>
    </lineage>
</organism>
<comment type="caution">
    <text evidence="1">The sequence shown here is derived from an EMBL/GenBank/DDBJ whole genome shotgun (WGS) entry which is preliminary data.</text>
</comment>
<proteinExistence type="predicted"/>
<reference evidence="1 2" key="1">
    <citation type="submission" date="2019-03" db="EMBL/GenBank/DDBJ databases">
        <title>Nematode-trapping fungi genome.</title>
        <authorList>
            <person name="Vidal-Diez De Ulzurrun G."/>
        </authorList>
    </citation>
    <scope>NUCLEOTIDE SEQUENCE [LARGE SCALE GENOMIC DNA]</scope>
    <source>
        <strain evidence="1 2">TWF154</strain>
    </source>
</reference>
<dbReference type="AlphaFoldDB" id="A0A7C8PQ47"/>
<evidence type="ECO:0000313" key="1">
    <source>
        <dbReference type="EMBL" id="TGJ66024.1"/>
    </source>
</evidence>
<gene>
    <name evidence="1" type="ORF">EYR41_007685</name>
</gene>
<evidence type="ECO:0000313" key="2">
    <source>
        <dbReference type="Proteomes" id="UP000297595"/>
    </source>
</evidence>
<protein>
    <submittedName>
        <fullName evidence="1">Uncharacterized protein</fullName>
    </submittedName>
</protein>
<name>A0A7C8PQ47_ORBOL</name>
<sequence length="105" mass="12155">MSDTPSKQRVQERICENKRRDRARKKEYVEELERKLRDYQQQGVQAVPEIQVAALRVVEQNIRLRELLRRVGVDDCTIQAWLQGRSHGGLPIAETGAGRDTTRLS</sequence>
<accession>A0A7C8PQ47</accession>
<dbReference type="EMBL" id="SOZJ01000005">
    <property type="protein sequence ID" value="TGJ66024.1"/>
    <property type="molecule type" value="Genomic_DNA"/>
</dbReference>
<dbReference type="PANTHER" id="PTHR42070:SF1">
    <property type="entry name" value="FILAMENT ASSOCIATED PROTEIN, PUTATIVE (AFU_ORTHOLOGUE AFUA_8G06630)-RELATED"/>
    <property type="match status" value="1"/>
</dbReference>
<dbReference type="PANTHER" id="PTHR42070">
    <property type="entry name" value="FILAMENT ASSOCIATED PROTEIN, PUTATIVE (AFU_ORTHOLOGUE AFUA_8G06630)-RELATED"/>
    <property type="match status" value="1"/>
</dbReference>